<dbReference type="EMBL" id="JBHMDM010000012">
    <property type="protein sequence ID" value="MFB9378808.1"/>
    <property type="molecule type" value="Genomic_DNA"/>
</dbReference>
<evidence type="ECO:0000256" key="1">
    <source>
        <dbReference type="SAM" id="MobiDB-lite"/>
    </source>
</evidence>
<proteinExistence type="predicted"/>
<evidence type="ECO:0000313" key="2">
    <source>
        <dbReference type="EMBL" id="MFB9378808.1"/>
    </source>
</evidence>
<protein>
    <submittedName>
        <fullName evidence="2">Uncharacterized protein</fullName>
    </submittedName>
</protein>
<dbReference type="RefSeq" id="WP_380134339.1">
    <property type="nucleotide sequence ID" value="NZ_JBHLUI010000001.1"/>
</dbReference>
<feature type="compositionally biased region" description="Low complexity" evidence="1">
    <location>
        <begin position="91"/>
        <end position="109"/>
    </location>
</feature>
<organism evidence="2 3">
    <name type="scientific">Kineococcus gynurae</name>
    <dbReference type="NCBI Taxonomy" id="452979"/>
    <lineage>
        <taxon>Bacteria</taxon>
        <taxon>Bacillati</taxon>
        <taxon>Actinomycetota</taxon>
        <taxon>Actinomycetes</taxon>
        <taxon>Kineosporiales</taxon>
        <taxon>Kineosporiaceae</taxon>
        <taxon>Kineococcus</taxon>
    </lineage>
</organism>
<reference evidence="2 3" key="1">
    <citation type="submission" date="2024-09" db="EMBL/GenBank/DDBJ databases">
        <authorList>
            <person name="Sun Q."/>
            <person name="Mori K."/>
        </authorList>
    </citation>
    <scope>NUCLEOTIDE SEQUENCE [LARGE SCALE GENOMIC DNA]</scope>
    <source>
        <strain evidence="2 3">TISTR 1856</strain>
    </source>
</reference>
<keyword evidence="3" id="KW-1185">Reference proteome</keyword>
<comment type="caution">
    <text evidence="2">The sequence shown here is derived from an EMBL/GenBank/DDBJ whole genome shotgun (WGS) entry which is preliminary data.</text>
</comment>
<gene>
    <name evidence="2" type="ORF">ACFFVI_17755</name>
</gene>
<evidence type="ECO:0000313" key="3">
    <source>
        <dbReference type="Proteomes" id="UP001589748"/>
    </source>
</evidence>
<dbReference type="Proteomes" id="UP001589748">
    <property type="component" value="Unassembled WGS sequence"/>
</dbReference>
<feature type="region of interest" description="Disordered" evidence="1">
    <location>
        <begin position="85"/>
        <end position="109"/>
    </location>
</feature>
<name>A0ABV5LXI1_9ACTN</name>
<sequence>MSAAVGACSLGGPSAEDVTFSVPDVSPLMDSESAVVLRVSDPKTGEVSASEVVDIDGETDVDEKVSVVPGTYSVWVAQLHCPMGDGCPDEASAPRSSSTSVRSGSARRA</sequence>
<accession>A0ABV5LXI1</accession>